<keyword evidence="1" id="KW-0677">Repeat</keyword>
<proteinExistence type="predicted"/>
<dbReference type="SUPFAM" id="SSF48452">
    <property type="entry name" value="TPR-like"/>
    <property type="match status" value="1"/>
</dbReference>
<dbReference type="GO" id="GO:0003723">
    <property type="term" value="F:RNA binding"/>
    <property type="evidence" value="ECO:0007669"/>
    <property type="project" value="InterPro"/>
</dbReference>
<dbReference type="KEGG" id="nnu:104603280"/>
<dbReference type="FunFam" id="1.25.40.10:FF:000344">
    <property type="entry name" value="Pentatricopeptide repeat-containing protein"/>
    <property type="match status" value="1"/>
</dbReference>
<accession>A0A1U8ARF2</accession>
<sequence>MKFRNPILRLFSTSSSSPPTHQSSNNLVAVESAKKLHAHLIRKGAHTDPTAIADVLRSYALSTTKPHKILSLFDHIERPTIFVWNWTIKGLSLGERPSEAISVYNRMRHCGVCANKLTFIFVLKACARVPDIVHGWKVHVHCMKLGFESYLFVSNSLISMYGSCGEVGFAQKMFDGMHFRDLVSWNSLICGYSQVNKFREVLGLFSAMKVEKVKADAVTMVKVVLACSHLNDQEFVDHVVNYIEENGVKMDVFLANTLIDLYGRCGSVGLARNVFDHMDERNLVSWNAMIEGYVKAGDLVAAQELFESMPLRDVISWSSMIRGYSQTKQFSNALTLFREMMTAKVKPDEITLTSVLPACGHLGSLDVGKAIHEYIHEHKIKQDIHVGNSLIDMYCKCGCIEKALEVFREMKSKDTVSWTSIISGLAVNGYAIYALKFFSQMLSGGVPPSHVTFIGVLQACTHTGLVDEGFGYFVSMTKIHGIEPRMKHFGCMVDLLSRSGNLDRAYEFIKKMPVAPDATVWRILLSACKLHGNIAMAEIAMDKLLESDPSNSGNYVLLSNTYAGADRWDEAMNVRELMKECDVQKPPGCSSIEVNNGKHEPLTPDKLHFLSKEQVLTG</sequence>
<dbReference type="GO" id="GO:0009451">
    <property type="term" value="P:RNA modification"/>
    <property type="evidence" value="ECO:0007669"/>
    <property type="project" value="InterPro"/>
</dbReference>
<dbReference type="Proteomes" id="UP000189703">
    <property type="component" value="Unplaced"/>
</dbReference>
<dbReference type="Pfam" id="PF01535">
    <property type="entry name" value="PPR"/>
    <property type="match status" value="6"/>
</dbReference>
<dbReference type="InterPro" id="IPR046848">
    <property type="entry name" value="E_motif"/>
</dbReference>
<dbReference type="Pfam" id="PF13041">
    <property type="entry name" value="PPR_2"/>
    <property type="match status" value="2"/>
</dbReference>
<dbReference type="NCBIfam" id="TIGR00756">
    <property type="entry name" value="PPR"/>
    <property type="match status" value="6"/>
</dbReference>
<dbReference type="Gene3D" id="1.25.40.10">
    <property type="entry name" value="Tetratricopeptide repeat domain"/>
    <property type="match status" value="5"/>
</dbReference>
<dbReference type="RefSeq" id="XP_010265577.1">
    <property type="nucleotide sequence ID" value="XM_010267275.2"/>
</dbReference>
<keyword evidence="3" id="KW-1185">Reference proteome</keyword>
<feature type="repeat" description="PPR" evidence="2">
    <location>
        <begin position="383"/>
        <end position="417"/>
    </location>
</feature>
<dbReference type="FunFam" id="1.25.40.10:FF:000348">
    <property type="entry name" value="Pentatricopeptide repeat-containing protein chloroplastic"/>
    <property type="match status" value="1"/>
</dbReference>
<feature type="repeat" description="PPR" evidence="2">
    <location>
        <begin position="282"/>
        <end position="312"/>
    </location>
</feature>
<name>A0A1U8ARF2_NELNU</name>
<feature type="repeat" description="PPR" evidence="2">
    <location>
        <begin position="313"/>
        <end position="347"/>
    </location>
</feature>
<dbReference type="InterPro" id="IPR046960">
    <property type="entry name" value="PPR_At4g14850-like_plant"/>
</dbReference>
<dbReference type="InterPro" id="IPR002885">
    <property type="entry name" value="PPR_rpt"/>
</dbReference>
<evidence type="ECO:0000256" key="1">
    <source>
        <dbReference type="ARBA" id="ARBA00022737"/>
    </source>
</evidence>
<dbReference type="OMA" id="GEAVHDY"/>
<dbReference type="OrthoDB" id="185373at2759"/>
<dbReference type="PANTHER" id="PTHR47926:SF440">
    <property type="entry name" value="REPEAT-CONTAINING PROTEIN, PUTATIVE-RELATED"/>
    <property type="match status" value="1"/>
</dbReference>
<dbReference type="Pfam" id="PF20431">
    <property type="entry name" value="E_motif"/>
    <property type="match status" value="1"/>
</dbReference>
<evidence type="ECO:0000313" key="3">
    <source>
        <dbReference type="Proteomes" id="UP000189703"/>
    </source>
</evidence>
<dbReference type="GeneID" id="104603280"/>
<feature type="repeat" description="PPR" evidence="2">
    <location>
        <begin position="181"/>
        <end position="215"/>
    </location>
</feature>
<protein>
    <submittedName>
        <fullName evidence="4">Pentatricopeptide repeat-containing protein At1g31430-like</fullName>
    </submittedName>
</protein>
<evidence type="ECO:0000313" key="4">
    <source>
        <dbReference type="RefSeq" id="XP_010265577.1"/>
    </source>
</evidence>
<dbReference type="PROSITE" id="PS51375">
    <property type="entry name" value="PPR"/>
    <property type="match status" value="4"/>
</dbReference>
<organism evidence="3 4">
    <name type="scientific">Nelumbo nucifera</name>
    <name type="common">Sacred lotus</name>
    <dbReference type="NCBI Taxonomy" id="4432"/>
    <lineage>
        <taxon>Eukaryota</taxon>
        <taxon>Viridiplantae</taxon>
        <taxon>Streptophyta</taxon>
        <taxon>Embryophyta</taxon>
        <taxon>Tracheophyta</taxon>
        <taxon>Spermatophyta</taxon>
        <taxon>Magnoliopsida</taxon>
        <taxon>Proteales</taxon>
        <taxon>Nelumbonaceae</taxon>
        <taxon>Nelumbo</taxon>
    </lineage>
</organism>
<dbReference type="AlphaFoldDB" id="A0A1U8ARF2"/>
<dbReference type="PANTHER" id="PTHR47926">
    <property type="entry name" value="PENTATRICOPEPTIDE REPEAT-CONTAINING PROTEIN"/>
    <property type="match status" value="1"/>
</dbReference>
<dbReference type="InterPro" id="IPR011990">
    <property type="entry name" value="TPR-like_helical_dom_sf"/>
</dbReference>
<evidence type="ECO:0000256" key="2">
    <source>
        <dbReference type="PROSITE-ProRule" id="PRU00708"/>
    </source>
</evidence>
<dbReference type="FunFam" id="1.25.40.10:FF:000242">
    <property type="entry name" value="Pentatricopeptide repeat-containing protein"/>
    <property type="match status" value="1"/>
</dbReference>
<dbReference type="InParanoid" id="A0A1U8ARF2"/>
<reference evidence="4" key="1">
    <citation type="submission" date="2025-08" db="UniProtKB">
        <authorList>
            <consortium name="RefSeq"/>
        </authorList>
    </citation>
    <scope>IDENTIFICATION</scope>
</reference>
<dbReference type="eggNOG" id="KOG4197">
    <property type="taxonomic scope" value="Eukaryota"/>
</dbReference>
<gene>
    <name evidence="4" type="primary">LOC104603280</name>
</gene>